<proteinExistence type="predicted"/>
<accession>A0AAD9HVD6</accession>
<feature type="compositionally biased region" description="Low complexity" evidence="1">
    <location>
        <begin position="22"/>
        <end position="36"/>
    </location>
</feature>
<name>A0AAD9HVD6_9PEZI</name>
<protein>
    <submittedName>
        <fullName evidence="2">Uncharacterized protein</fullName>
    </submittedName>
</protein>
<feature type="compositionally biased region" description="Basic residues" evidence="1">
    <location>
        <begin position="37"/>
        <end position="49"/>
    </location>
</feature>
<gene>
    <name evidence="2" type="ORF">P8C59_000097</name>
</gene>
<comment type="caution">
    <text evidence="2">The sequence shown here is derived from an EMBL/GenBank/DDBJ whole genome shotgun (WGS) entry which is preliminary data.</text>
</comment>
<evidence type="ECO:0000313" key="2">
    <source>
        <dbReference type="EMBL" id="KAK2066266.1"/>
    </source>
</evidence>
<dbReference type="AlphaFoldDB" id="A0AAD9HVD6"/>
<organism evidence="2 3">
    <name type="scientific">Phyllachora maydis</name>
    <dbReference type="NCBI Taxonomy" id="1825666"/>
    <lineage>
        <taxon>Eukaryota</taxon>
        <taxon>Fungi</taxon>
        <taxon>Dikarya</taxon>
        <taxon>Ascomycota</taxon>
        <taxon>Pezizomycotina</taxon>
        <taxon>Sordariomycetes</taxon>
        <taxon>Sordariomycetidae</taxon>
        <taxon>Phyllachorales</taxon>
        <taxon>Phyllachoraceae</taxon>
        <taxon>Phyllachora</taxon>
    </lineage>
</organism>
<keyword evidence="3" id="KW-1185">Reference proteome</keyword>
<evidence type="ECO:0000313" key="3">
    <source>
        <dbReference type="Proteomes" id="UP001217918"/>
    </source>
</evidence>
<dbReference type="Proteomes" id="UP001217918">
    <property type="component" value="Unassembled WGS sequence"/>
</dbReference>
<feature type="region of interest" description="Disordered" evidence="1">
    <location>
        <begin position="15"/>
        <end position="53"/>
    </location>
</feature>
<sequence length="282" mass="31400">MADILEESRNPAIEAYRAAHVANSSNSTPSSNSNPSKKGKNKKKGKKKASYNIKGQNYSAKSAKQASFILGSYNLAIAEEEESDSRSSSRFFLDVEGSSKPILHTKFAFPLGLTSYNTTKSIEPQRNKIVVEIPSDSIRKKDYRPIIEDTIVSEAIEPKKRYKLRNSPAKGTTLEGIGPSLRGKRPCRPIEPLATAQAPYQSPYKTREPKPLTSTRDLPCMLREPVIEGNKVEKAISSPTLKEPNIGQRDYYNLLNLAKFITKGLPNFDKIKEADFHCSSYN</sequence>
<dbReference type="EMBL" id="JAQQPM010000001">
    <property type="protein sequence ID" value="KAK2066266.1"/>
    <property type="molecule type" value="Genomic_DNA"/>
</dbReference>
<evidence type="ECO:0000256" key="1">
    <source>
        <dbReference type="SAM" id="MobiDB-lite"/>
    </source>
</evidence>
<reference evidence="2" key="1">
    <citation type="journal article" date="2023" name="Mol. Plant Microbe Interact.">
        <title>Elucidating the Obligate Nature and Biological Capacity of an Invasive Fungal Corn Pathogen.</title>
        <authorList>
            <person name="MacCready J.S."/>
            <person name="Roggenkamp E.M."/>
            <person name="Gdanetz K."/>
            <person name="Chilvers M.I."/>
        </authorList>
    </citation>
    <scope>NUCLEOTIDE SEQUENCE</scope>
    <source>
        <strain evidence="2">PM02</strain>
    </source>
</reference>